<accession>A0A285TV00</accession>
<dbReference type="Proteomes" id="UP000219636">
    <property type="component" value="Unassembled WGS sequence"/>
</dbReference>
<dbReference type="EMBL" id="OBMQ01000019">
    <property type="protein sequence ID" value="SOC25754.1"/>
    <property type="molecule type" value="Genomic_DNA"/>
</dbReference>
<dbReference type="Pfam" id="PF09986">
    <property type="entry name" value="DUF2225"/>
    <property type="match status" value="1"/>
</dbReference>
<sequence length="244" mass="28978">MKELYVHSEEVFRMAFNLYYYESKVECNCCKKSFTTYKVRPGRFKVVSQDTDFMPIYEGLNPLLYEVAVCPNCGYAYHKSLTRTYGPFMLLIKEMYISQLQKPMDICKERTIDEAIASFKLVYLVARSSMEEDLIMANFAMKIAWLYRLKEDKESEMHYLRSARELYAKSFASNKEGEERLQYLNAELSLRIGDIEEAKRGFSRLIAGREVSNKYRNYARKRWEDYKYSNEAKSEEELKEDIIE</sequence>
<gene>
    <name evidence="1" type="ORF">SAMN05880501_11953</name>
</gene>
<reference evidence="2" key="1">
    <citation type="submission" date="2017-08" db="EMBL/GenBank/DDBJ databases">
        <authorList>
            <person name="Varghese N."/>
            <person name="Submissions S."/>
        </authorList>
    </citation>
    <scope>NUCLEOTIDE SEQUENCE [LARGE SCALE GENOMIC DNA]</scope>
    <source>
        <strain evidence="2">JC22</strain>
    </source>
</reference>
<protein>
    <recommendedName>
        <fullName evidence="3">DUF2225 domain-containing protein</fullName>
    </recommendedName>
</protein>
<keyword evidence="2" id="KW-1185">Reference proteome</keyword>
<proteinExistence type="predicted"/>
<evidence type="ECO:0008006" key="3">
    <source>
        <dbReference type="Google" id="ProtNLM"/>
    </source>
</evidence>
<evidence type="ECO:0000313" key="2">
    <source>
        <dbReference type="Proteomes" id="UP000219636"/>
    </source>
</evidence>
<evidence type="ECO:0000313" key="1">
    <source>
        <dbReference type="EMBL" id="SOC25754.1"/>
    </source>
</evidence>
<dbReference type="InterPro" id="IPR018708">
    <property type="entry name" value="DUF2225"/>
</dbReference>
<organism evidence="1 2">
    <name type="scientific">Ureibacillus xyleni</name>
    <dbReference type="NCBI Taxonomy" id="614648"/>
    <lineage>
        <taxon>Bacteria</taxon>
        <taxon>Bacillati</taxon>
        <taxon>Bacillota</taxon>
        <taxon>Bacilli</taxon>
        <taxon>Bacillales</taxon>
        <taxon>Caryophanaceae</taxon>
        <taxon>Ureibacillus</taxon>
    </lineage>
</organism>
<dbReference type="AlphaFoldDB" id="A0A285TV00"/>
<name>A0A285TV00_9BACL</name>